<dbReference type="Pfam" id="PF14111">
    <property type="entry name" value="DUF4283"/>
    <property type="match status" value="1"/>
</dbReference>
<evidence type="ECO:0000313" key="3">
    <source>
        <dbReference type="EMBL" id="CAI8614487.1"/>
    </source>
</evidence>
<evidence type="ECO:0000313" key="4">
    <source>
        <dbReference type="Proteomes" id="UP001157006"/>
    </source>
</evidence>
<protein>
    <recommendedName>
        <fullName evidence="2">DUF4283 domain-containing protein</fullName>
    </recommendedName>
</protein>
<dbReference type="PANTHER" id="PTHR33233">
    <property type="entry name" value="ENDONUCLEASE/EXONUCLEASE/PHOSPHATASE"/>
    <property type="match status" value="1"/>
</dbReference>
<keyword evidence="4" id="KW-1185">Reference proteome</keyword>
<proteinExistence type="predicted"/>
<evidence type="ECO:0000259" key="2">
    <source>
        <dbReference type="Pfam" id="PF14111"/>
    </source>
</evidence>
<accession>A0AAV1AZ97</accession>
<dbReference type="EMBL" id="OX451740">
    <property type="protein sequence ID" value="CAI8614487.1"/>
    <property type="molecule type" value="Genomic_DNA"/>
</dbReference>
<feature type="compositionally biased region" description="Polar residues" evidence="1">
    <location>
        <begin position="51"/>
        <end position="62"/>
    </location>
</feature>
<sequence length="373" mass="42854">MKRNRGRPPKISVPPATLNPSPPSPPMQEESPRTNIESETSMEVNEEEASSSETMAKTNPETQNRKLWVDVLTENRNKTKGLEMKYIAPTVIDGRMEIEIDEEDANREAQHWKNSLIMYVLGDDISMHSVKNFMTKTWNDVQLPNIFYHDEGYFILRFNTYEEMESVLMKGPYTYRGMPMILKEWRKEFNLKKDLMRTIPIWVKFPMLPLHLWGKSNLSKLASAIGIPLVTDECTASKLRVSYARVLIEVDITQKLVEEISIKDKESNTVIQRIEYEWRPKFCPSKETAGTTTLKTLGIVKTTDTVTTPKRISTDRRHQSLVYGSTEEGIWKQGKSRNLLKDHAKDAMDIHCENGYGVLGGLNEPLVIDRGPF</sequence>
<feature type="domain" description="DUF4283" evidence="2">
    <location>
        <begin position="109"/>
        <end position="192"/>
    </location>
</feature>
<name>A0AAV1AZ97_VICFA</name>
<evidence type="ECO:0000256" key="1">
    <source>
        <dbReference type="SAM" id="MobiDB-lite"/>
    </source>
</evidence>
<dbReference type="PANTHER" id="PTHR33233:SF17">
    <property type="entry name" value="DUF4283 DOMAIN-CONTAINING PROTEIN"/>
    <property type="match status" value="1"/>
</dbReference>
<organism evidence="3 4">
    <name type="scientific">Vicia faba</name>
    <name type="common">Broad bean</name>
    <name type="synonym">Faba vulgaris</name>
    <dbReference type="NCBI Taxonomy" id="3906"/>
    <lineage>
        <taxon>Eukaryota</taxon>
        <taxon>Viridiplantae</taxon>
        <taxon>Streptophyta</taxon>
        <taxon>Embryophyta</taxon>
        <taxon>Tracheophyta</taxon>
        <taxon>Spermatophyta</taxon>
        <taxon>Magnoliopsida</taxon>
        <taxon>eudicotyledons</taxon>
        <taxon>Gunneridae</taxon>
        <taxon>Pentapetalae</taxon>
        <taxon>rosids</taxon>
        <taxon>fabids</taxon>
        <taxon>Fabales</taxon>
        <taxon>Fabaceae</taxon>
        <taxon>Papilionoideae</taxon>
        <taxon>50 kb inversion clade</taxon>
        <taxon>NPAAA clade</taxon>
        <taxon>Hologalegina</taxon>
        <taxon>IRL clade</taxon>
        <taxon>Fabeae</taxon>
        <taxon>Vicia</taxon>
    </lineage>
</organism>
<feature type="region of interest" description="Disordered" evidence="1">
    <location>
        <begin position="1"/>
        <end position="62"/>
    </location>
</feature>
<gene>
    <name evidence="3" type="ORF">VFH_V131760</name>
</gene>
<dbReference type="AlphaFoldDB" id="A0AAV1AZ97"/>
<dbReference type="Proteomes" id="UP001157006">
    <property type="component" value="Chromosome 5"/>
</dbReference>
<dbReference type="InterPro" id="IPR025558">
    <property type="entry name" value="DUF4283"/>
</dbReference>
<reference evidence="3 4" key="1">
    <citation type="submission" date="2023-01" db="EMBL/GenBank/DDBJ databases">
        <authorList>
            <person name="Kreplak J."/>
        </authorList>
    </citation>
    <scope>NUCLEOTIDE SEQUENCE [LARGE SCALE GENOMIC DNA]</scope>
</reference>